<proteinExistence type="predicted"/>
<organism evidence="1 2">
    <name type="scientific">Holothuria leucospilota</name>
    <name type="common">Black long sea cucumber</name>
    <name type="synonym">Mertensiothuria leucospilota</name>
    <dbReference type="NCBI Taxonomy" id="206669"/>
    <lineage>
        <taxon>Eukaryota</taxon>
        <taxon>Metazoa</taxon>
        <taxon>Echinodermata</taxon>
        <taxon>Eleutherozoa</taxon>
        <taxon>Echinozoa</taxon>
        <taxon>Holothuroidea</taxon>
        <taxon>Aspidochirotacea</taxon>
        <taxon>Aspidochirotida</taxon>
        <taxon>Holothuriidae</taxon>
        <taxon>Holothuria</taxon>
    </lineage>
</organism>
<evidence type="ECO:0000313" key="1">
    <source>
        <dbReference type="EMBL" id="KAJ8033921.1"/>
    </source>
</evidence>
<reference evidence="1" key="1">
    <citation type="submission" date="2021-10" db="EMBL/GenBank/DDBJ databases">
        <title>Tropical sea cucumber genome reveals ecological adaptation and Cuvierian tubules defense mechanism.</title>
        <authorList>
            <person name="Chen T."/>
        </authorList>
    </citation>
    <scope>NUCLEOTIDE SEQUENCE</scope>
    <source>
        <strain evidence="1">Nanhai2018</strain>
        <tissue evidence="1">Muscle</tissue>
    </source>
</reference>
<evidence type="ECO:0000313" key="2">
    <source>
        <dbReference type="Proteomes" id="UP001152320"/>
    </source>
</evidence>
<protein>
    <submittedName>
        <fullName evidence="1">Uncharacterized protein</fullName>
    </submittedName>
</protein>
<sequence length="82" mass="9564">MSISEVPYIFPTPLYWPSKPKKHTNRRRCHYLSSTPNGQAYKTLIPAKQTVLKPGAGDYSVIWRHLDAKNHKQLKDFCTRNH</sequence>
<gene>
    <name evidence="1" type="ORF">HOLleu_24304</name>
</gene>
<dbReference type="Proteomes" id="UP001152320">
    <property type="component" value="Chromosome 11"/>
</dbReference>
<name>A0A9Q1BWN8_HOLLE</name>
<comment type="caution">
    <text evidence="1">The sequence shown here is derived from an EMBL/GenBank/DDBJ whole genome shotgun (WGS) entry which is preliminary data.</text>
</comment>
<dbReference type="AlphaFoldDB" id="A0A9Q1BWN8"/>
<dbReference type="EMBL" id="JAIZAY010000011">
    <property type="protein sequence ID" value="KAJ8033921.1"/>
    <property type="molecule type" value="Genomic_DNA"/>
</dbReference>
<accession>A0A9Q1BWN8</accession>
<keyword evidence="2" id="KW-1185">Reference proteome</keyword>